<name>A0A8D8U1U6_9HEMI</name>
<dbReference type="EMBL" id="HBUF01324379">
    <property type="protein sequence ID" value="CAG6695606.1"/>
    <property type="molecule type" value="Transcribed_RNA"/>
</dbReference>
<protein>
    <submittedName>
        <fullName evidence="1">Uncharacterized protein</fullName>
    </submittedName>
</protein>
<dbReference type="AlphaFoldDB" id="A0A8D8U1U6"/>
<proteinExistence type="predicted"/>
<reference evidence="1" key="1">
    <citation type="submission" date="2021-05" db="EMBL/GenBank/DDBJ databases">
        <authorList>
            <person name="Alioto T."/>
            <person name="Alioto T."/>
            <person name="Gomez Garrido J."/>
        </authorList>
    </citation>
    <scope>NUCLEOTIDE SEQUENCE</scope>
</reference>
<organism evidence="1">
    <name type="scientific">Cacopsylla melanoneura</name>
    <dbReference type="NCBI Taxonomy" id="428564"/>
    <lineage>
        <taxon>Eukaryota</taxon>
        <taxon>Metazoa</taxon>
        <taxon>Ecdysozoa</taxon>
        <taxon>Arthropoda</taxon>
        <taxon>Hexapoda</taxon>
        <taxon>Insecta</taxon>
        <taxon>Pterygota</taxon>
        <taxon>Neoptera</taxon>
        <taxon>Paraneoptera</taxon>
        <taxon>Hemiptera</taxon>
        <taxon>Sternorrhyncha</taxon>
        <taxon>Psylloidea</taxon>
        <taxon>Psyllidae</taxon>
        <taxon>Psyllinae</taxon>
        <taxon>Cacopsylla</taxon>
    </lineage>
</organism>
<accession>A0A8D8U1U6</accession>
<sequence length="104" mass="12060">MRHFQSVINEGNLPWVNLYISMLKCLLSVDHTPHHYSTYIISYYSQSSWTQFVHLVPLGELWTMDDHSILGLSHSQFCLVPTIEVCSFCVQLIHSTQFIGPYID</sequence>
<evidence type="ECO:0000313" key="1">
    <source>
        <dbReference type="EMBL" id="CAG6695606.1"/>
    </source>
</evidence>